<comment type="caution">
    <text evidence="10">The sequence shown here is derived from an EMBL/GenBank/DDBJ whole genome shotgun (WGS) entry which is preliminary data.</text>
</comment>
<dbReference type="InterPro" id="IPR036869">
    <property type="entry name" value="J_dom_sf"/>
</dbReference>
<evidence type="ECO:0000256" key="1">
    <source>
        <dbReference type="ARBA" id="ARBA00022692"/>
    </source>
</evidence>
<evidence type="ECO:0000256" key="7">
    <source>
        <dbReference type="SAM" id="Phobius"/>
    </source>
</evidence>
<feature type="region of interest" description="Disordered" evidence="6">
    <location>
        <begin position="211"/>
        <end position="283"/>
    </location>
</feature>
<feature type="compositionally biased region" description="Basic and acidic residues" evidence="6">
    <location>
        <begin position="245"/>
        <end position="257"/>
    </location>
</feature>
<dbReference type="EMBL" id="ONZQ02000001">
    <property type="protein sequence ID" value="SPN96829.1"/>
    <property type="molecule type" value="Genomic_DNA"/>
</dbReference>
<evidence type="ECO:0000256" key="8">
    <source>
        <dbReference type="SAM" id="SignalP"/>
    </source>
</evidence>
<feature type="region of interest" description="Disordered" evidence="6">
    <location>
        <begin position="352"/>
        <end position="420"/>
    </location>
</feature>
<keyword evidence="3 7" id="KW-1133">Transmembrane helix</keyword>
<keyword evidence="2 8" id="KW-0732">Signal</keyword>
<dbReference type="Proteomes" id="UP001187682">
    <property type="component" value="Unassembled WGS sequence"/>
</dbReference>
<accession>A0AAE8SQR1</accession>
<dbReference type="Pfam" id="PF00226">
    <property type="entry name" value="DnaJ"/>
    <property type="match status" value="1"/>
</dbReference>
<keyword evidence="4 7" id="KW-0472">Membrane</keyword>
<dbReference type="PANTHER" id="PTHR44653">
    <property type="entry name" value="DNAJ HOMOLOG SUBFAMILY C MEMBER 1"/>
    <property type="match status" value="1"/>
</dbReference>
<sequence>MRFSSISVGLLALLTPLTLAWSKEDREIFRVRDEIIAQEGADITFYDILDVSPGATVDEVTKAYRKKSRSLHPDKVRQQLVSERAQALKASKAGTPGVKVPKAPTESDIRKAQRLASDKQMRLGLIAEMLRGPSRDRYDHFLSNGFPVWKGTNYYYNRYRPGLGSAMVGVFIVMGGGFHYLAMYMSWKRQREFVERYIDFARKTAWGDNLGIPTPAAVRTPVDSDAGGEDDEQQQYQPRNRRERRMQEREVRREQGKKAPKKKPVSAPRSEEQPEGGPTGARKRVIAENGKVLVVDSLGDVYLEEEDEEGNVEMLLLDSTQIIKPTITDTAVFRLPAWIARVTLGRLLRSKAEEEPQTEVVVEQTVEEASDSDVPQATPSTGSDAEDFEMLEKSVDSLDKAKSTGAQGQSGAKKRKGRKR</sequence>
<evidence type="ECO:0000259" key="9">
    <source>
        <dbReference type="PROSITE" id="PS50076"/>
    </source>
</evidence>
<evidence type="ECO:0000256" key="2">
    <source>
        <dbReference type="ARBA" id="ARBA00022729"/>
    </source>
</evidence>
<comment type="subcellular location">
    <subcellularLocation>
        <location evidence="5">Endomembrane system</location>
        <topology evidence="5">Single-pass membrane protein</topology>
    </subcellularLocation>
</comment>
<reference evidence="10" key="1">
    <citation type="submission" date="2018-03" db="EMBL/GenBank/DDBJ databases">
        <authorList>
            <person name="Guldener U."/>
        </authorList>
    </citation>
    <scope>NUCLEOTIDE SEQUENCE</scope>
</reference>
<dbReference type="PROSITE" id="PS50076">
    <property type="entry name" value="DNAJ_2"/>
    <property type="match status" value="1"/>
</dbReference>
<evidence type="ECO:0000313" key="10">
    <source>
        <dbReference type="EMBL" id="SPN96829.1"/>
    </source>
</evidence>
<feature type="signal peptide" evidence="8">
    <location>
        <begin position="1"/>
        <end position="22"/>
    </location>
</feature>
<proteinExistence type="predicted"/>
<name>A0AAE8SQR1_9PEZI</name>
<feature type="compositionally biased region" description="Polar residues" evidence="6">
    <location>
        <begin position="373"/>
        <end position="383"/>
    </location>
</feature>
<feature type="compositionally biased region" description="Basic and acidic residues" evidence="6">
    <location>
        <begin position="390"/>
        <end position="402"/>
    </location>
</feature>
<dbReference type="PANTHER" id="PTHR44653:SF2">
    <property type="entry name" value="DNAJ HOMOLOG SUBFAMILY C MEMBER 1"/>
    <property type="match status" value="1"/>
</dbReference>
<dbReference type="AlphaFoldDB" id="A0AAE8SQR1"/>
<dbReference type="PRINTS" id="PR00625">
    <property type="entry name" value="JDOMAIN"/>
</dbReference>
<gene>
    <name evidence="10" type="ORF">DNG_00349</name>
</gene>
<dbReference type="InterPro" id="IPR052606">
    <property type="entry name" value="DnaJ_domain_protein"/>
</dbReference>
<feature type="transmembrane region" description="Helical" evidence="7">
    <location>
        <begin position="162"/>
        <end position="182"/>
    </location>
</feature>
<dbReference type="SMART" id="SM00271">
    <property type="entry name" value="DnaJ"/>
    <property type="match status" value="1"/>
</dbReference>
<dbReference type="Gene3D" id="1.10.287.110">
    <property type="entry name" value="DnaJ domain"/>
    <property type="match status" value="1"/>
</dbReference>
<keyword evidence="1 7" id="KW-0812">Transmembrane</keyword>
<dbReference type="CDD" id="cd06257">
    <property type="entry name" value="DnaJ"/>
    <property type="match status" value="1"/>
</dbReference>
<evidence type="ECO:0000256" key="3">
    <source>
        <dbReference type="ARBA" id="ARBA00022989"/>
    </source>
</evidence>
<evidence type="ECO:0000256" key="4">
    <source>
        <dbReference type="ARBA" id="ARBA00023136"/>
    </source>
</evidence>
<feature type="domain" description="J" evidence="9">
    <location>
        <begin position="44"/>
        <end position="142"/>
    </location>
</feature>
<dbReference type="InterPro" id="IPR001623">
    <property type="entry name" value="DnaJ_domain"/>
</dbReference>
<evidence type="ECO:0000256" key="6">
    <source>
        <dbReference type="SAM" id="MobiDB-lite"/>
    </source>
</evidence>
<evidence type="ECO:0000256" key="5">
    <source>
        <dbReference type="ARBA" id="ARBA00037847"/>
    </source>
</evidence>
<organism evidence="10 11">
    <name type="scientific">Cephalotrichum gorgonifer</name>
    <dbReference type="NCBI Taxonomy" id="2041049"/>
    <lineage>
        <taxon>Eukaryota</taxon>
        <taxon>Fungi</taxon>
        <taxon>Dikarya</taxon>
        <taxon>Ascomycota</taxon>
        <taxon>Pezizomycotina</taxon>
        <taxon>Sordariomycetes</taxon>
        <taxon>Hypocreomycetidae</taxon>
        <taxon>Microascales</taxon>
        <taxon>Microascaceae</taxon>
        <taxon>Cephalotrichum</taxon>
    </lineage>
</organism>
<feature type="chain" id="PRO_5042079841" evidence="8">
    <location>
        <begin position="23"/>
        <end position="420"/>
    </location>
</feature>
<keyword evidence="11" id="KW-1185">Reference proteome</keyword>
<evidence type="ECO:0000313" key="11">
    <source>
        <dbReference type="Proteomes" id="UP001187682"/>
    </source>
</evidence>
<dbReference type="GO" id="GO:0012505">
    <property type="term" value="C:endomembrane system"/>
    <property type="evidence" value="ECO:0007669"/>
    <property type="project" value="UniProtKB-SubCell"/>
</dbReference>
<dbReference type="SUPFAM" id="SSF46565">
    <property type="entry name" value="Chaperone J-domain"/>
    <property type="match status" value="1"/>
</dbReference>
<protein>
    <submittedName>
        <fullName evidence="10">Related to ERJ5 Endoplasmic Reticulum located J-protein</fullName>
    </submittedName>
</protein>